<evidence type="ECO:0000313" key="2">
    <source>
        <dbReference type="EMBL" id="KAK6642694.1"/>
    </source>
</evidence>
<reference evidence="2 3" key="1">
    <citation type="submission" date="2023-10" db="EMBL/GenBank/DDBJ databases">
        <title>Genomes of two closely related lineages of the louse Polyplax serrata with different host specificities.</title>
        <authorList>
            <person name="Martinu J."/>
            <person name="Tarabai H."/>
            <person name="Stefka J."/>
            <person name="Hypsa V."/>
        </authorList>
    </citation>
    <scope>NUCLEOTIDE SEQUENCE [LARGE SCALE GENOMIC DNA]</scope>
    <source>
        <strain evidence="2">HR10_N</strain>
    </source>
</reference>
<dbReference type="EMBL" id="JAWJWE010000002">
    <property type="protein sequence ID" value="KAK6642694.1"/>
    <property type="molecule type" value="Genomic_DNA"/>
</dbReference>
<proteinExistence type="predicted"/>
<evidence type="ECO:0000256" key="1">
    <source>
        <dbReference type="SAM" id="MobiDB-lite"/>
    </source>
</evidence>
<comment type="caution">
    <text evidence="2">The sequence shown here is derived from an EMBL/GenBank/DDBJ whole genome shotgun (WGS) entry which is preliminary data.</text>
</comment>
<sequence>MEWVGVLFPVLQRAYSGLRKVTEHRTVLKNKLDVVLEAGLSINYHLTQTLIAHGNFNALLFKSNGQVSQLNAENSTVKGNKTQTVTSWKQKR</sequence>
<evidence type="ECO:0000313" key="3">
    <source>
        <dbReference type="Proteomes" id="UP001372834"/>
    </source>
</evidence>
<dbReference type="AlphaFoldDB" id="A0AAN8SBN8"/>
<organism evidence="2 3">
    <name type="scientific">Polyplax serrata</name>
    <name type="common">Common mouse louse</name>
    <dbReference type="NCBI Taxonomy" id="468196"/>
    <lineage>
        <taxon>Eukaryota</taxon>
        <taxon>Metazoa</taxon>
        <taxon>Ecdysozoa</taxon>
        <taxon>Arthropoda</taxon>
        <taxon>Hexapoda</taxon>
        <taxon>Insecta</taxon>
        <taxon>Pterygota</taxon>
        <taxon>Neoptera</taxon>
        <taxon>Paraneoptera</taxon>
        <taxon>Psocodea</taxon>
        <taxon>Troctomorpha</taxon>
        <taxon>Phthiraptera</taxon>
        <taxon>Anoplura</taxon>
        <taxon>Polyplacidae</taxon>
        <taxon>Polyplax</taxon>
    </lineage>
</organism>
<name>A0AAN8SBN8_POLSC</name>
<feature type="region of interest" description="Disordered" evidence="1">
    <location>
        <begin position="72"/>
        <end position="92"/>
    </location>
</feature>
<dbReference type="Proteomes" id="UP001372834">
    <property type="component" value="Unassembled WGS sequence"/>
</dbReference>
<accession>A0AAN8SBN8</accession>
<gene>
    <name evidence="2" type="ORF">RUM43_004196</name>
</gene>
<protein>
    <submittedName>
        <fullName evidence="2">Uncharacterized protein</fullName>
    </submittedName>
</protein>